<dbReference type="EMBL" id="AQFT01000158">
    <property type="protein sequence ID" value="EMZ19865.1"/>
    <property type="molecule type" value="Genomic_DNA"/>
</dbReference>
<dbReference type="Pfam" id="PF13174">
    <property type="entry name" value="TPR_6"/>
    <property type="match status" value="1"/>
</dbReference>
<comment type="caution">
    <text evidence="4">The sequence shown here is derived from an EMBL/GenBank/DDBJ whole genome shotgun (WGS) entry which is preliminary data.</text>
</comment>
<evidence type="ECO:0000256" key="3">
    <source>
        <dbReference type="PROSITE-ProRule" id="PRU00339"/>
    </source>
</evidence>
<dbReference type="PANTHER" id="PTHR44858">
    <property type="entry name" value="TETRATRICOPEPTIDE REPEAT PROTEIN 6"/>
    <property type="match status" value="1"/>
</dbReference>
<feature type="repeat" description="TPR" evidence="3">
    <location>
        <begin position="203"/>
        <end position="234"/>
    </location>
</feature>
<keyword evidence="5" id="KW-1185">Reference proteome</keyword>
<dbReference type="Pfam" id="PF13414">
    <property type="entry name" value="TPR_11"/>
    <property type="match status" value="1"/>
</dbReference>
<dbReference type="Gene3D" id="1.25.40.10">
    <property type="entry name" value="Tetratricopeptide repeat domain"/>
    <property type="match status" value="3"/>
</dbReference>
<evidence type="ECO:0000313" key="5">
    <source>
        <dbReference type="Proteomes" id="UP000012589"/>
    </source>
</evidence>
<dbReference type="PANTHER" id="PTHR44858:SF1">
    <property type="entry name" value="UDP-N-ACETYLGLUCOSAMINE--PEPTIDE N-ACETYLGLUCOSAMINYLTRANSFERASE SPINDLY-RELATED"/>
    <property type="match status" value="1"/>
</dbReference>
<evidence type="ECO:0000256" key="2">
    <source>
        <dbReference type="ARBA" id="ARBA00022803"/>
    </source>
</evidence>
<reference evidence="4 5" key="1">
    <citation type="journal article" date="2014" name="Genome Announc.">
        <title>Draft genome sequences of the altered schaedler flora, a defined bacterial community from gnotobiotic mice.</title>
        <authorList>
            <person name="Wannemuehler M.J."/>
            <person name="Overstreet A.M."/>
            <person name="Ward D.V."/>
            <person name="Phillips G.J."/>
        </authorList>
    </citation>
    <scope>NUCLEOTIDE SEQUENCE [LARGE SCALE GENOMIC DNA]</scope>
    <source>
        <strain evidence="4 5">ASF492</strain>
    </source>
</reference>
<name>N2A1I3_9FIRM</name>
<keyword evidence="1" id="KW-0677">Repeat</keyword>
<dbReference type="Pfam" id="PF13432">
    <property type="entry name" value="TPR_16"/>
    <property type="match status" value="2"/>
</dbReference>
<dbReference type="InterPro" id="IPR019734">
    <property type="entry name" value="TPR_rpt"/>
</dbReference>
<gene>
    <name evidence="4" type="ORF">C823_05339</name>
</gene>
<dbReference type="PROSITE" id="PS51257">
    <property type="entry name" value="PROKAR_LIPOPROTEIN"/>
    <property type="match status" value="1"/>
</dbReference>
<dbReference type="OrthoDB" id="305319at2"/>
<dbReference type="STRING" id="1235802.C823_05339"/>
<organism evidence="4 5">
    <name type="scientific">Eubacterium plexicaudatum ASF492</name>
    <dbReference type="NCBI Taxonomy" id="1235802"/>
    <lineage>
        <taxon>Bacteria</taxon>
        <taxon>Bacillati</taxon>
        <taxon>Bacillota</taxon>
        <taxon>Clostridia</taxon>
        <taxon>Eubacteriales</taxon>
        <taxon>Eubacteriaceae</taxon>
        <taxon>Eubacterium</taxon>
    </lineage>
</organism>
<dbReference type="Proteomes" id="UP000012589">
    <property type="component" value="Unassembled WGS sequence"/>
</dbReference>
<feature type="repeat" description="TPR" evidence="3">
    <location>
        <begin position="101"/>
        <end position="134"/>
    </location>
</feature>
<proteinExistence type="predicted"/>
<dbReference type="SMART" id="SM00028">
    <property type="entry name" value="TPR"/>
    <property type="match status" value="6"/>
</dbReference>
<dbReference type="InterPro" id="IPR050498">
    <property type="entry name" value="Ycf3"/>
</dbReference>
<dbReference type="PATRIC" id="fig|1235802.3.peg.5632"/>
<evidence type="ECO:0000313" key="4">
    <source>
        <dbReference type="EMBL" id="EMZ19865.1"/>
    </source>
</evidence>
<sequence>MRALICTAAAAFLLACGGCGDEKQIEQEQAYRQTGLERIDQEDYEGAVKAFDMALQERVGIVSNLEEDINFYKAYAQMETGKVTDAIATYSAIIEYDKKNADAYYLRGCAYMSAGQPDQAAADFKNAAEYEKDNGQMYAGIYEQLVMAGLLDDAAGYLEQGLKMKGDDAAAYLSRGRLYFVSGDYEKAESELNAALDKKETTANLYLGRVFQAQGKNEEAKSYYQAYLEENPNDSKILYELGQIAFENKDYEQAIAWFEEGMACKNVINKRELWAGKIAAFEYMGNFDAAKQEMEAYLESYPNDVAAQREYLFLKTR</sequence>
<dbReference type="HOGENOM" id="CLU_051000_0_0_9"/>
<evidence type="ECO:0000256" key="1">
    <source>
        <dbReference type="ARBA" id="ARBA00022737"/>
    </source>
</evidence>
<feature type="repeat" description="TPR" evidence="3">
    <location>
        <begin position="169"/>
        <end position="202"/>
    </location>
</feature>
<dbReference type="AlphaFoldDB" id="N2A1I3"/>
<dbReference type="InterPro" id="IPR011990">
    <property type="entry name" value="TPR-like_helical_dom_sf"/>
</dbReference>
<keyword evidence="2 3" id="KW-0802">TPR repeat</keyword>
<protein>
    <submittedName>
        <fullName evidence="4">Uncharacterized protein</fullName>
    </submittedName>
</protein>
<accession>N2A1I3</accession>
<dbReference type="SUPFAM" id="SSF48452">
    <property type="entry name" value="TPR-like"/>
    <property type="match status" value="1"/>
</dbReference>
<dbReference type="eggNOG" id="COG0457">
    <property type="taxonomic scope" value="Bacteria"/>
</dbReference>
<dbReference type="PROSITE" id="PS50005">
    <property type="entry name" value="TPR"/>
    <property type="match status" value="3"/>
</dbReference>